<dbReference type="InterPro" id="IPR011993">
    <property type="entry name" value="PH-like_dom_sf"/>
</dbReference>
<feature type="region of interest" description="Disordered" evidence="1">
    <location>
        <begin position="733"/>
        <end position="774"/>
    </location>
</feature>
<name>A0A8S1F8Z3_9PELO</name>
<feature type="compositionally biased region" description="Basic and acidic residues" evidence="1">
    <location>
        <begin position="368"/>
        <end position="381"/>
    </location>
</feature>
<dbReference type="SUPFAM" id="SSF50729">
    <property type="entry name" value="PH domain-like"/>
    <property type="match status" value="1"/>
</dbReference>
<feature type="region of interest" description="Disordered" evidence="1">
    <location>
        <begin position="301"/>
        <end position="320"/>
    </location>
</feature>
<dbReference type="PANTHER" id="PTHR21636:SF2">
    <property type="entry name" value="PROTEIN DOK-7"/>
    <property type="match status" value="1"/>
</dbReference>
<evidence type="ECO:0000313" key="3">
    <source>
        <dbReference type="Proteomes" id="UP000494206"/>
    </source>
</evidence>
<evidence type="ECO:0000256" key="1">
    <source>
        <dbReference type="SAM" id="MobiDB-lite"/>
    </source>
</evidence>
<dbReference type="GO" id="GO:0019901">
    <property type="term" value="F:protein kinase binding"/>
    <property type="evidence" value="ECO:0007669"/>
    <property type="project" value="InterPro"/>
</dbReference>
<feature type="compositionally biased region" description="Polar residues" evidence="1">
    <location>
        <begin position="422"/>
        <end position="433"/>
    </location>
</feature>
<proteinExistence type="predicted"/>
<feature type="compositionally biased region" description="Polar residues" evidence="1">
    <location>
        <begin position="301"/>
        <end position="317"/>
    </location>
</feature>
<dbReference type="Gene3D" id="2.30.29.30">
    <property type="entry name" value="Pleckstrin-homology domain (PH domain)/Phosphotyrosine-binding domain (PTB)"/>
    <property type="match status" value="1"/>
</dbReference>
<protein>
    <recommendedName>
        <fullName evidence="4">PH domain-containing protein</fullName>
    </recommendedName>
</protein>
<comment type="caution">
    <text evidence="2">The sequence shown here is derived from an EMBL/GenBank/DDBJ whole genome shotgun (WGS) entry which is preliminary data.</text>
</comment>
<dbReference type="EMBL" id="CADEPM010000010">
    <property type="protein sequence ID" value="CAB3410253.1"/>
    <property type="molecule type" value="Genomic_DNA"/>
</dbReference>
<dbReference type="InterPro" id="IPR037746">
    <property type="entry name" value="Dok-7"/>
</dbReference>
<gene>
    <name evidence="2" type="ORF">CBOVIS_LOCUS11806</name>
</gene>
<sequence>MKERVELNTNGRSIESHCKSYYKKKWESRYIVCKIQSDLEDPLFNIYKTRKDRQKDKVKQSIVLKNYVGYERSFTLKGKSQTLAIITKDYNLILSFQLPETLLQWETWLRNVAGQSTIHYMQLLTFPNYQENLTYTKKEVRCHLHDGRLALVHGTPVEIILYCEVNAALIETDQIGHKVKIRNHPLNEKDEEFVLSCPAIEKFAKYLEKANNDNETLTDYLNKKSADGIWLQNIRKPQKAHDTISHWSDTSGMFNFMNHPSTSTNHSEIFSSRLAVNQLGSWNPLKGALGSQQIKTDSIVENSEEPNNYVNTSTFDSPDNDVKMRSASLPEYVNIQHAVKPPPLLPKPEKYRQDVIQRKASNVTTPINEDRRLSNNSDKRNFHNSNSLKGVSMMDFSSLPYDEPETRIESWRRAKKFISAFSPKSQQDINRSGRNSKRIKKSSSTSALQYDLDRSNVESSPTNDKYAMSFQRTKSCAPSERSLSRQENFLYQKENILNSSMSELDEPPSLNVAMASTTQPVSDKTNDDEPPTGLVRLREETPLKARGGVNIALARRLATGIQGSFSKYDGEKSTHVYQQNPGSVVNELKRMMAKIEPEKKKVPTDAIEDAISREQDKIKQSERRASSISFQKNNILHLPHLLEINKKTSPNPDYADHPPIKPAPETISNIRAKIALRNSRSDSPPLDIAPTISSKIPVQNTLRLKKLSVSSVESLSSPPTEKPIILPSRIVVNDSSSSENSSEESPGAINFKVMTDEPSLSSSRMSLRRTSEVR</sequence>
<feature type="region of interest" description="Disordered" evidence="1">
    <location>
        <begin position="422"/>
        <end position="463"/>
    </location>
</feature>
<dbReference type="Proteomes" id="UP000494206">
    <property type="component" value="Unassembled WGS sequence"/>
</dbReference>
<keyword evidence="3" id="KW-1185">Reference proteome</keyword>
<feature type="compositionally biased region" description="Low complexity" evidence="1">
    <location>
        <begin position="735"/>
        <end position="745"/>
    </location>
</feature>
<dbReference type="GO" id="GO:0007528">
    <property type="term" value="P:neuromuscular junction development"/>
    <property type="evidence" value="ECO:0007669"/>
    <property type="project" value="TreeGrafter"/>
</dbReference>
<organism evidence="2 3">
    <name type="scientific">Caenorhabditis bovis</name>
    <dbReference type="NCBI Taxonomy" id="2654633"/>
    <lineage>
        <taxon>Eukaryota</taxon>
        <taxon>Metazoa</taxon>
        <taxon>Ecdysozoa</taxon>
        <taxon>Nematoda</taxon>
        <taxon>Chromadorea</taxon>
        <taxon>Rhabditida</taxon>
        <taxon>Rhabditina</taxon>
        <taxon>Rhabditomorpha</taxon>
        <taxon>Rhabditoidea</taxon>
        <taxon>Rhabditidae</taxon>
        <taxon>Peloderinae</taxon>
        <taxon>Caenorhabditis</taxon>
    </lineage>
</organism>
<feature type="region of interest" description="Disordered" evidence="1">
    <location>
        <begin position="358"/>
        <end position="389"/>
    </location>
</feature>
<evidence type="ECO:0000313" key="2">
    <source>
        <dbReference type="EMBL" id="CAB3410253.1"/>
    </source>
</evidence>
<accession>A0A8S1F8Z3</accession>
<dbReference type="OrthoDB" id="6537982at2759"/>
<dbReference type="PANTHER" id="PTHR21636">
    <property type="entry name" value="PROTEIN DOK-7"/>
    <property type="match status" value="1"/>
</dbReference>
<dbReference type="AlphaFoldDB" id="A0A8S1F8Z3"/>
<evidence type="ECO:0008006" key="4">
    <source>
        <dbReference type="Google" id="ProtNLM"/>
    </source>
</evidence>
<reference evidence="2 3" key="1">
    <citation type="submission" date="2020-04" db="EMBL/GenBank/DDBJ databases">
        <authorList>
            <person name="Laetsch R D."/>
            <person name="Stevens L."/>
            <person name="Kumar S."/>
            <person name="Blaxter L. M."/>
        </authorList>
    </citation>
    <scope>NUCLEOTIDE SEQUENCE [LARGE SCALE GENOMIC DNA]</scope>
</reference>